<dbReference type="EC" id="2.3.1.-" evidence="4"/>
<feature type="domain" description="Peripheral subunit-binding (PSBD)" evidence="7">
    <location>
        <begin position="151"/>
        <end position="188"/>
    </location>
</feature>
<evidence type="ECO:0000313" key="8">
    <source>
        <dbReference type="EMBL" id="GAA3774515.1"/>
    </source>
</evidence>
<dbReference type="InterPro" id="IPR036625">
    <property type="entry name" value="E3-bd_dom_sf"/>
</dbReference>
<evidence type="ECO:0000256" key="4">
    <source>
        <dbReference type="RuleBase" id="RU003423"/>
    </source>
</evidence>
<dbReference type="PROSITE" id="PS51826">
    <property type="entry name" value="PSBD"/>
    <property type="match status" value="1"/>
</dbReference>
<dbReference type="EMBL" id="BAABAF010000009">
    <property type="protein sequence ID" value="GAA3774515.1"/>
    <property type="molecule type" value="Genomic_DNA"/>
</dbReference>
<dbReference type="Pfam" id="PF00364">
    <property type="entry name" value="Biotin_lipoyl"/>
    <property type="match status" value="1"/>
</dbReference>
<dbReference type="Gene3D" id="2.40.50.100">
    <property type="match status" value="1"/>
</dbReference>
<dbReference type="InterPro" id="IPR023213">
    <property type="entry name" value="CAT-like_dom_sf"/>
</dbReference>
<keyword evidence="9" id="KW-1185">Reference proteome</keyword>
<protein>
    <recommendedName>
        <fullName evidence="4">Dihydrolipoamide acetyltransferase component of pyruvate dehydrogenase complex</fullName>
        <ecNumber evidence="4">2.3.1.-</ecNumber>
    </recommendedName>
</protein>
<keyword evidence="3 4" id="KW-0450">Lipoyl</keyword>
<evidence type="ECO:0000256" key="3">
    <source>
        <dbReference type="ARBA" id="ARBA00022823"/>
    </source>
</evidence>
<dbReference type="Pfam" id="PF00198">
    <property type="entry name" value="2-oxoacid_dh"/>
    <property type="match status" value="1"/>
</dbReference>
<dbReference type="InterPro" id="IPR004167">
    <property type="entry name" value="PSBD"/>
</dbReference>
<feature type="compositionally biased region" description="Low complexity" evidence="5">
    <location>
        <begin position="80"/>
        <end position="89"/>
    </location>
</feature>
<keyword evidence="4" id="KW-0012">Acyltransferase</keyword>
<reference evidence="9" key="1">
    <citation type="journal article" date="2019" name="Int. J. Syst. Evol. Microbiol.">
        <title>The Global Catalogue of Microorganisms (GCM) 10K type strain sequencing project: providing services to taxonomists for standard genome sequencing and annotation.</title>
        <authorList>
            <consortium name="The Broad Institute Genomics Platform"/>
            <consortium name="The Broad Institute Genome Sequencing Center for Infectious Disease"/>
            <person name="Wu L."/>
            <person name="Ma J."/>
        </authorList>
    </citation>
    <scope>NUCLEOTIDE SEQUENCE [LARGE SCALE GENOMIC DNA]</scope>
    <source>
        <strain evidence="9">JCM 16950</strain>
    </source>
</reference>
<evidence type="ECO:0000259" key="7">
    <source>
        <dbReference type="PROSITE" id="PS51826"/>
    </source>
</evidence>
<feature type="region of interest" description="Disordered" evidence="5">
    <location>
        <begin position="77"/>
        <end position="150"/>
    </location>
</feature>
<dbReference type="InterPro" id="IPR000089">
    <property type="entry name" value="Biotin_lipoyl"/>
</dbReference>
<dbReference type="PROSITE" id="PS50968">
    <property type="entry name" value="BIOTINYL_LIPOYL"/>
    <property type="match status" value="1"/>
</dbReference>
<evidence type="ECO:0000256" key="2">
    <source>
        <dbReference type="ARBA" id="ARBA00007317"/>
    </source>
</evidence>
<evidence type="ECO:0000256" key="5">
    <source>
        <dbReference type="SAM" id="MobiDB-lite"/>
    </source>
</evidence>
<sequence length="449" mass="45798">MTDVFMPRLSDTMTEGAIAQWLKAEGDTIERGDVIAEIETDKAVMDLEAYEAGVLEKILVEPGESVAIGAPIARIGDGSGSSDAGGADADAADGADAADADAADGADTTDADAAGDADSSAAEAAEPAAEAAPAAAPEAPAQQAETSGKIKATPLVRSLARSNDIDLATVTGSGPGGRIIRADIEQLLGKPVGAAAAPATAPAAASAPAAPAVAAPVATAADDDERVPMSQIRKVTARRLTEAALVPVFQLTTVLDASRLGELRKEINARLADSGVKVSVTDLFVRAIAVALRQHPEVNASFGGDAILRRKHVNVGVAVALEDGLVVPVIKDADRKSVGEIGAEVKDLAARARAGRLKIDEMTGGTFSLSNLGMYGIDSFTAVINPPEAAILAVGSTVDEPVVIDGEVQVRPRTRLTLTVDHRVLDGATAAAFLRDLTDLLAEPLRILV</sequence>
<dbReference type="SUPFAM" id="SSF52777">
    <property type="entry name" value="CoA-dependent acyltransferases"/>
    <property type="match status" value="1"/>
</dbReference>
<evidence type="ECO:0000259" key="6">
    <source>
        <dbReference type="PROSITE" id="PS50968"/>
    </source>
</evidence>
<accession>A0ABP7GZ10</accession>
<dbReference type="Gene3D" id="4.10.320.10">
    <property type="entry name" value="E3-binding domain"/>
    <property type="match status" value="1"/>
</dbReference>
<feature type="compositionally biased region" description="Low complexity" evidence="5">
    <location>
        <begin position="116"/>
        <end position="141"/>
    </location>
</feature>
<dbReference type="InterPro" id="IPR001078">
    <property type="entry name" value="2-oxoacid_DH_actylTfrase"/>
</dbReference>
<evidence type="ECO:0000256" key="1">
    <source>
        <dbReference type="ARBA" id="ARBA00001938"/>
    </source>
</evidence>
<dbReference type="Proteomes" id="UP001500540">
    <property type="component" value="Unassembled WGS sequence"/>
</dbReference>
<dbReference type="CDD" id="cd06849">
    <property type="entry name" value="lipoyl_domain"/>
    <property type="match status" value="1"/>
</dbReference>
<comment type="cofactor">
    <cofactor evidence="1 4">
        <name>(R)-lipoate</name>
        <dbReference type="ChEBI" id="CHEBI:83088"/>
    </cofactor>
</comment>
<feature type="compositionally biased region" description="Acidic residues" evidence="5">
    <location>
        <begin position="90"/>
        <end position="115"/>
    </location>
</feature>
<gene>
    <name evidence="8" type="ORF">GCM10022240_27900</name>
</gene>
<evidence type="ECO:0000313" key="9">
    <source>
        <dbReference type="Proteomes" id="UP001500540"/>
    </source>
</evidence>
<comment type="similarity">
    <text evidence="2 4">Belongs to the 2-oxoacid dehydrogenase family.</text>
</comment>
<dbReference type="Pfam" id="PF02817">
    <property type="entry name" value="E3_binding"/>
    <property type="match status" value="1"/>
</dbReference>
<dbReference type="PROSITE" id="PS00189">
    <property type="entry name" value="LIPOYL"/>
    <property type="match status" value="1"/>
</dbReference>
<dbReference type="InterPro" id="IPR045257">
    <property type="entry name" value="E2/Pdx1"/>
</dbReference>
<dbReference type="SUPFAM" id="SSF47005">
    <property type="entry name" value="Peripheral subunit-binding domain of 2-oxo acid dehydrogenase complex"/>
    <property type="match status" value="1"/>
</dbReference>
<dbReference type="Gene3D" id="3.30.559.10">
    <property type="entry name" value="Chloramphenicol acetyltransferase-like domain"/>
    <property type="match status" value="1"/>
</dbReference>
<keyword evidence="4" id="KW-0808">Transferase</keyword>
<dbReference type="PANTHER" id="PTHR23151">
    <property type="entry name" value="DIHYDROLIPOAMIDE ACETYL/SUCCINYL-TRANSFERASE-RELATED"/>
    <property type="match status" value="1"/>
</dbReference>
<dbReference type="InterPro" id="IPR011053">
    <property type="entry name" value="Single_hybrid_motif"/>
</dbReference>
<name>A0ABP7GZ10_9MICO</name>
<feature type="domain" description="Lipoyl-binding" evidence="6">
    <location>
        <begin position="1"/>
        <end position="76"/>
    </location>
</feature>
<dbReference type="RefSeq" id="WP_344784665.1">
    <property type="nucleotide sequence ID" value="NZ_BAABAF010000009.1"/>
</dbReference>
<dbReference type="InterPro" id="IPR003016">
    <property type="entry name" value="2-oxoA_DH_lipoyl-BS"/>
</dbReference>
<proteinExistence type="inferred from homology"/>
<dbReference type="PANTHER" id="PTHR23151:SF90">
    <property type="entry name" value="DIHYDROLIPOYLLYSINE-RESIDUE ACETYLTRANSFERASE COMPONENT OF PYRUVATE DEHYDROGENASE COMPLEX, MITOCHONDRIAL-RELATED"/>
    <property type="match status" value="1"/>
</dbReference>
<organism evidence="8 9">
    <name type="scientific">Microbacterium kribbense</name>
    <dbReference type="NCBI Taxonomy" id="433645"/>
    <lineage>
        <taxon>Bacteria</taxon>
        <taxon>Bacillati</taxon>
        <taxon>Actinomycetota</taxon>
        <taxon>Actinomycetes</taxon>
        <taxon>Micrococcales</taxon>
        <taxon>Microbacteriaceae</taxon>
        <taxon>Microbacterium</taxon>
    </lineage>
</organism>
<dbReference type="SUPFAM" id="SSF51230">
    <property type="entry name" value="Single hybrid motif"/>
    <property type="match status" value="1"/>
</dbReference>
<comment type="caution">
    <text evidence="8">The sequence shown here is derived from an EMBL/GenBank/DDBJ whole genome shotgun (WGS) entry which is preliminary data.</text>
</comment>